<proteinExistence type="inferred from homology"/>
<dbReference type="InterPro" id="IPR049453">
    <property type="entry name" value="Memb_transporter_dom"/>
</dbReference>
<name>A0ABW2PVG4_9BACL</name>
<keyword evidence="5 7" id="KW-0472">Membrane</keyword>
<dbReference type="PANTHER" id="PTHR30509:SF9">
    <property type="entry name" value="MULTIDRUG RESISTANCE PROTEIN MDTO"/>
    <property type="match status" value="1"/>
</dbReference>
<gene>
    <name evidence="9" type="ORF">ACFQRG_04760</name>
</gene>
<feature type="transmembrane region" description="Helical" evidence="7">
    <location>
        <begin position="12"/>
        <end position="37"/>
    </location>
</feature>
<comment type="caution">
    <text evidence="9">The sequence shown here is derived from an EMBL/GenBank/DDBJ whole genome shotgun (WGS) entry which is preliminary data.</text>
</comment>
<keyword evidence="3 7" id="KW-0812">Transmembrane</keyword>
<evidence type="ECO:0000256" key="2">
    <source>
        <dbReference type="ARBA" id="ARBA00022475"/>
    </source>
</evidence>
<accession>A0ABW2PVG4</accession>
<evidence type="ECO:0000256" key="6">
    <source>
        <dbReference type="ARBA" id="ARBA00043993"/>
    </source>
</evidence>
<evidence type="ECO:0000256" key="4">
    <source>
        <dbReference type="ARBA" id="ARBA00022989"/>
    </source>
</evidence>
<keyword evidence="10" id="KW-1185">Reference proteome</keyword>
<comment type="similarity">
    <text evidence="6">Belongs to the YccS/YhfK family.</text>
</comment>
<dbReference type="PANTHER" id="PTHR30509">
    <property type="entry name" value="P-HYDROXYBENZOIC ACID EFFLUX PUMP SUBUNIT-RELATED"/>
    <property type="match status" value="1"/>
</dbReference>
<evidence type="ECO:0000313" key="9">
    <source>
        <dbReference type="EMBL" id="MFC7392286.1"/>
    </source>
</evidence>
<feature type="transmembrane region" description="Helical" evidence="7">
    <location>
        <begin position="120"/>
        <end position="138"/>
    </location>
</feature>
<reference evidence="10" key="1">
    <citation type="journal article" date="2019" name="Int. J. Syst. Evol. Microbiol.">
        <title>The Global Catalogue of Microorganisms (GCM) 10K type strain sequencing project: providing services to taxonomists for standard genome sequencing and annotation.</title>
        <authorList>
            <consortium name="The Broad Institute Genomics Platform"/>
            <consortium name="The Broad Institute Genome Sequencing Center for Infectious Disease"/>
            <person name="Wu L."/>
            <person name="Ma J."/>
        </authorList>
    </citation>
    <scope>NUCLEOTIDE SEQUENCE [LARGE SCALE GENOMIC DNA]</scope>
    <source>
        <strain evidence="10">CGMCC 1.16305</strain>
    </source>
</reference>
<comment type="subcellular location">
    <subcellularLocation>
        <location evidence="1">Cell membrane</location>
        <topology evidence="1">Multi-pass membrane protein</topology>
    </subcellularLocation>
</comment>
<dbReference type="Pfam" id="PF13515">
    <property type="entry name" value="FUSC_2"/>
    <property type="match status" value="1"/>
</dbReference>
<organism evidence="9 10">
    <name type="scientific">Scopulibacillus cellulosilyticus</name>
    <dbReference type="NCBI Taxonomy" id="2665665"/>
    <lineage>
        <taxon>Bacteria</taxon>
        <taxon>Bacillati</taxon>
        <taxon>Bacillota</taxon>
        <taxon>Bacilli</taxon>
        <taxon>Bacillales</taxon>
        <taxon>Sporolactobacillaceae</taxon>
        <taxon>Scopulibacillus</taxon>
    </lineage>
</organism>
<evidence type="ECO:0000313" key="10">
    <source>
        <dbReference type="Proteomes" id="UP001596505"/>
    </source>
</evidence>
<keyword evidence="2" id="KW-1003">Cell membrane</keyword>
<feature type="transmembrane region" description="Helical" evidence="7">
    <location>
        <begin position="68"/>
        <end position="88"/>
    </location>
</feature>
<feature type="transmembrane region" description="Helical" evidence="7">
    <location>
        <begin position="43"/>
        <end position="61"/>
    </location>
</feature>
<evidence type="ECO:0000256" key="7">
    <source>
        <dbReference type="SAM" id="Phobius"/>
    </source>
</evidence>
<feature type="domain" description="Integral membrane bound transporter" evidence="8">
    <location>
        <begin position="33"/>
        <end position="154"/>
    </location>
</feature>
<evidence type="ECO:0000256" key="5">
    <source>
        <dbReference type="ARBA" id="ARBA00023136"/>
    </source>
</evidence>
<evidence type="ECO:0000259" key="8">
    <source>
        <dbReference type="Pfam" id="PF13515"/>
    </source>
</evidence>
<dbReference type="Proteomes" id="UP001596505">
    <property type="component" value="Unassembled WGS sequence"/>
</dbReference>
<keyword evidence="4 7" id="KW-1133">Transmembrane helix</keyword>
<dbReference type="EMBL" id="JBHTCO010000004">
    <property type="protein sequence ID" value="MFC7392286.1"/>
    <property type="molecule type" value="Genomic_DNA"/>
</dbReference>
<protein>
    <submittedName>
        <fullName evidence="9">Aromatic acid exporter family protein</fullName>
    </submittedName>
</protein>
<evidence type="ECO:0000256" key="1">
    <source>
        <dbReference type="ARBA" id="ARBA00004651"/>
    </source>
</evidence>
<feature type="transmembrane region" description="Helical" evidence="7">
    <location>
        <begin position="94"/>
        <end position="113"/>
    </location>
</feature>
<sequence>MKVYHAIKGIAGILSKFGLTFQVIKTALATGIAWWAATALTPNPYPFFAPIAAVLVVNATVAESLEKAFYRIIGTIGGVLVSLFIGHWLHVGTIAIFLSVLLGMVLATALSLNTQITAQIGVNSMLVLAFLHSPGYALGRIYETMLGCIIAIIVNAVIIPPNAIPKASKSIDDLSRLSFISLNNLGALWYQDDPNMKEDLKAVRYLVDQTENTFDAVKLAKQSIRFRPFAKKKKQRIKELAVALSRLEHITIQIRGIARGLVDLRSVKGLTVNVIGKKEAISAMKATAVCIHLYGKSIVNPSEKISKELNEAIAKARIKQKYCLTTLYQSTSLTVFRDIGGILTDLNRIIKEVSGERLVKTGREY</sequence>
<dbReference type="RefSeq" id="WP_380964246.1">
    <property type="nucleotide sequence ID" value="NZ_JBHTCO010000004.1"/>
</dbReference>
<evidence type="ECO:0000256" key="3">
    <source>
        <dbReference type="ARBA" id="ARBA00022692"/>
    </source>
</evidence>